<dbReference type="InterPro" id="IPR030887">
    <property type="entry name" value="Beta-barrel_YaiO"/>
</dbReference>
<accession>A0A4V3AUX9</accession>
<gene>
    <name evidence="2" type="primary">yaiO</name>
    <name evidence="2" type="ORF">E2I14_04560</name>
</gene>
<feature type="domain" description="YaiO beta-barrel" evidence="1">
    <location>
        <begin position="28"/>
        <end position="202"/>
    </location>
</feature>
<dbReference type="EMBL" id="SMYL01000002">
    <property type="protein sequence ID" value="TDK67048.1"/>
    <property type="molecule type" value="Genomic_DNA"/>
</dbReference>
<reference evidence="2 3" key="1">
    <citation type="submission" date="2019-03" db="EMBL/GenBank/DDBJ databases">
        <title>Sapientia aquatica gen. nov., sp. nov., isolated from a crater lake.</title>
        <authorList>
            <person name="Felfoldi T."/>
            <person name="Szabo A."/>
            <person name="Toth E."/>
            <person name="Schumann P."/>
            <person name="Keki Z."/>
            <person name="Marialigeti K."/>
            <person name="Mathe I."/>
        </authorList>
    </citation>
    <scope>NUCLEOTIDE SEQUENCE [LARGE SCALE GENOMIC DNA]</scope>
    <source>
        <strain evidence="2 3">SA-152</strain>
    </source>
</reference>
<protein>
    <submittedName>
        <fullName evidence="2">YaiO family outer membrane beta-barrel protein</fullName>
    </submittedName>
</protein>
<dbReference type="Pfam" id="PF19413">
    <property type="entry name" value="YaiO"/>
    <property type="match status" value="1"/>
</dbReference>
<proteinExistence type="predicted"/>
<sequence length="258" mass="28693">MQSAAQQDPAIESEIVLPSALTAAPIRSIELTVGGEELSAGYGNWTNVTLVGTYQIDSQVWQMELSSKEEFHVGGTFAGIADTIVLNPDWFTRLSIGAGDGAFYLPKIRSDISLSRKWMSNRALITTIGLGYYDAPDGHIDRNLNFGATYYFEQAWIVEAGVRLNKSNPNQVSTHQQFVAVTYGHDKQDVITGRYGWGGEGYLTISDQVALVDFQSHEASLAWRHWLSPTLGLVTKLDYYTNPYYQRKGGNIGIFYQF</sequence>
<dbReference type="Proteomes" id="UP000294829">
    <property type="component" value="Unassembled WGS sequence"/>
</dbReference>
<name>A0A4V3AUX9_9BURK</name>
<comment type="caution">
    <text evidence="2">The sequence shown here is derived from an EMBL/GenBank/DDBJ whole genome shotgun (WGS) entry which is preliminary data.</text>
</comment>
<evidence type="ECO:0000259" key="1">
    <source>
        <dbReference type="Pfam" id="PF19413"/>
    </source>
</evidence>
<evidence type="ECO:0000313" key="3">
    <source>
        <dbReference type="Proteomes" id="UP000294829"/>
    </source>
</evidence>
<dbReference type="AlphaFoldDB" id="A0A4V3AUX9"/>
<evidence type="ECO:0000313" key="2">
    <source>
        <dbReference type="EMBL" id="TDK67048.1"/>
    </source>
</evidence>
<dbReference type="RefSeq" id="WP_133325907.1">
    <property type="nucleotide sequence ID" value="NZ_SMYL01000002.1"/>
</dbReference>
<dbReference type="NCBIfam" id="TIGR04390">
    <property type="entry name" value="OMP_YaiO_dom"/>
    <property type="match status" value="1"/>
</dbReference>
<keyword evidence="3" id="KW-1185">Reference proteome</keyword>
<dbReference type="OrthoDB" id="8928897at2"/>
<organism evidence="2 3">
    <name type="scientific">Sapientia aquatica</name>
    <dbReference type="NCBI Taxonomy" id="1549640"/>
    <lineage>
        <taxon>Bacteria</taxon>
        <taxon>Pseudomonadati</taxon>
        <taxon>Pseudomonadota</taxon>
        <taxon>Betaproteobacteria</taxon>
        <taxon>Burkholderiales</taxon>
        <taxon>Oxalobacteraceae</taxon>
        <taxon>Sapientia</taxon>
    </lineage>
</organism>